<sequence>MPQMAPILWLPLFMALFSLTYFLMNFLFFTWAPQEKSETIISRTFANFHWKW</sequence>
<reference evidence="2" key="1">
    <citation type="journal article" date="2018" name="Mol. Phylogenet. Evol.">
        <title>Species delimitation and mitogenome phylogenetics in the subterranean genus Pseudoniphargus (Crustacea: Amphipoda).</title>
        <authorList>
            <person name="Stokkan M."/>
            <person name="Jurado-Rivera J.A."/>
            <person name="Oromi P."/>
            <person name="Juan C."/>
            <person name="Jaume D."/>
            <person name="Pons J."/>
        </authorList>
    </citation>
    <scope>NUCLEOTIDE SEQUENCE</scope>
</reference>
<name>A0A345UDS7_9CRUS</name>
<protein>
    <submittedName>
        <fullName evidence="2">ATP synthase F0 subunit 8</fullName>
    </submittedName>
</protein>
<keyword evidence="1" id="KW-1133">Transmembrane helix</keyword>
<keyword evidence="2" id="KW-0496">Mitochondrion</keyword>
<feature type="transmembrane region" description="Helical" evidence="1">
    <location>
        <begin position="6"/>
        <end position="29"/>
    </location>
</feature>
<proteinExistence type="predicted"/>
<accession>A0A345UDS7</accession>
<evidence type="ECO:0000256" key="1">
    <source>
        <dbReference type="SAM" id="Phobius"/>
    </source>
</evidence>
<dbReference type="AlphaFoldDB" id="A0A345UDS7"/>
<organism evidence="2">
    <name type="scientific">Pseudoniphargus mateusorum</name>
    <dbReference type="NCBI Taxonomy" id="2211517"/>
    <lineage>
        <taxon>Eukaryota</taxon>
        <taxon>Metazoa</taxon>
        <taxon>Ecdysozoa</taxon>
        <taxon>Arthropoda</taxon>
        <taxon>Crustacea</taxon>
        <taxon>Multicrustacea</taxon>
        <taxon>Malacostraca</taxon>
        <taxon>Eumalacostraca</taxon>
        <taxon>Peracarida</taxon>
        <taxon>Amphipoda</taxon>
        <taxon>Senticaudata</taxon>
        <taxon>Gammarida</taxon>
        <taxon>Crangonyctidira</taxon>
        <taxon>Allocrangonyctoidea</taxon>
        <taxon>Allocrangonyctidae</taxon>
        <taxon>Pseudoniphargus</taxon>
    </lineage>
</organism>
<keyword evidence="1" id="KW-0472">Membrane</keyword>
<geneLocation type="mitochondrion" evidence="2"/>
<evidence type="ECO:0000313" key="2">
    <source>
        <dbReference type="EMBL" id="AXI98613.1"/>
    </source>
</evidence>
<keyword evidence="1" id="KW-0812">Transmembrane</keyword>
<dbReference type="EMBL" id="MH592130">
    <property type="protein sequence ID" value="AXI98613.1"/>
    <property type="molecule type" value="Genomic_DNA"/>
</dbReference>
<gene>
    <name evidence="2" type="primary">atp8</name>
</gene>